<evidence type="ECO:0000256" key="4">
    <source>
        <dbReference type="ARBA" id="ARBA00022989"/>
    </source>
</evidence>
<dbReference type="Pfam" id="PF12832">
    <property type="entry name" value="MFS_1_like"/>
    <property type="match status" value="2"/>
</dbReference>
<feature type="transmembrane region" description="Helical" evidence="6">
    <location>
        <begin position="463"/>
        <end position="482"/>
    </location>
</feature>
<feature type="transmembrane region" description="Helical" evidence="6">
    <location>
        <begin position="366"/>
        <end position="387"/>
    </location>
</feature>
<comment type="caution">
    <text evidence="8">The sequence shown here is derived from an EMBL/GenBank/DDBJ whole genome shotgun (WGS) entry which is preliminary data.</text>
</comment>
<dbReference type="GO" id="GO:0016020">
    <property type="term" value="C:membrane"/>
    <property type="evidence" value="ECO:0007669"/>
    <property type="project" value="UniProtKB-SubCell"/>
</dbReference>
<sequence length="513" mass="58193">MDVVCVTTKNMPFFQINRKLLLMKIHYFLGIGGYAPFSPFLTTISKQRGYSAFIVGLIFMLQPIPGMLIRPIIGAVTDKYKCRRSVFILSSLITFVLVCLLSIIPGTTSKEEMNDLDVIKSPLFWLFFTTIALINTDGTVKSVLEDTICMDLLALRVTMVYDFKIPGKEVLFLLLQIECNRKKSKYVAYLQFLEIKIDSRSRCRYLNINLIIIYCYQIIFAMSLYLNRLCVFYQGKDKNNYGKQRLWGSIGWSLFAIISGVCVDWYSTGLEYKNYAPGYIIALICFLLDIYVVFKLKVKQENDTNIVASDVKKVFTEGKVLAFLLWVVFIGFFISFIWNFVFWYLEDLSNVFHPEMKSWMKTLQGTALLIQCFGGEVPSFFLSMYTIIENPLWALPVELLNGITFALSYSAAISYAALITPTGAEGTLQGVVGTAYTGIGAPIGSFVGGYMFKHIGSIDSFKLLSLVAFFTCVTQITVNYLINRLTINEDVKDRYSKVETKDDNLGEDLTLTS</sequence>
<dbReference type="InterPro" id="IPR051717">
    <property type="entry name" value="MFS_MFSD6"/>
</dbReference>
<evidence type="ECO:0000256" key="2">
    <source>
        <dbReference type="ARBA" id="ARBA00005241"/>
    </source>
</evidence>
<gene>
    <name evidence="8" type="ORF">FWK35_00004997</name>
</gene>
<feature type="transmembrane region" description="Helical" evidence="6">
    <location>
        <begin position="399"/>
        <end position="418"/>
    </location>
</feature>
<feature type="transmembrane region" description="Helical" evidence="6">
    <location>
        <begin position="278"/>
        <end position="294"/>
    </location>
</feature>
<dbReference type="InterPro" id="IPR036259">
    <property type="entry name" value="MFS_trans_sf"/>
</dbReference>
<dbReference type="SUPFAM" id="SSF103473">
    <property type="entry name" value="MFS general substrate transporter"/>
    <property type="match status" value="1"/>
</dbReference>
<dbReference type="PANTHER" id="PTHR16172:SF30">
    <property type="entry name" value="SUGAR BABY, ISOFORM C"/>
    <property type="match status" value="1"/>
</dbReference>
<evidence type="ECO:0000256" key="1">
    <source>
        <dbReference type="ARBA" id="ARBA00004141"/>
    </source>
</evidence>
<organism evidence="8 9">
    <name type="scientific">Aphis craccivora</name>
    <name type="common">Cowpea aphid</name>
    <dbReference type="NCBI Taxonomy" id="307492"/>
    <lineage>
        <taxon>Eukaryota</taxon>
        <taxon>Metazoa</taxon>
        <taxon>Ecdysozoa</taxon>
        <taxon>Arthropoda</taxon>
        <taxon>Hexapoda</taxon>
        <taxon>Insecta</taxon>
        <taxon>Pterygota</taxon>
        <taxon>Neoptera</taxon>
        <taxon>Paraneoptera</taxon>
        <taxon>Hemiptera</taxon>
        <taxon>Sternorrhyncha</taxon>
        <taxon>Aphidomorpha</taxon>
        <taxon>Aphidoidea</taxon>
        <taxon>Aphididae</taxon>
        <taxon>Aphidini</taxon>
        <taxon>Aphis</taxon>
        <taxon>Aphis</taxon>
    </lineage>
</organism>
<keyword evidence="3 6" id="KW-0812">Transmembrane</keyword>
<keyword evidence="5 6" id="KW-0472">Membrane</keyword>
<feature type="transmembrane region" description="Helical" evidence="6">
    <location>
        <begin position="49"/>
        <end position="73"/>
    </location>
</feature>
<comment type="similarity">
    <text evidence="2">Belongs to the major facilitator superfamily. MFSD6 family.</text>
</comment>
<accession>A0A6G0Z3D9</accession>
<keyword evidence="9" id="KW-1185">Reference proteome</keyword>
<evidence type="ECO:0000256" key="5">
    <source>
        <dbReference type="ARBA" id="ARBA00023136"/>
    </source>
</evidence>
<feature type="transmembrane region" description="Helical" evidence="6">
    <location>
        <begin position="124"/>
        <end position="144"/>
    </location>
</feature>
<feature type="transmembrane region" description="Helical" evidence="6">
    <location>
        <begin position="320"/>
        <end position="345"/>
    </location>
</feature>
<feature type="domain" description="Major facilitator superfamily associated" evidence="7">
    <location>
        <begin position="360"/>
        <end position="462"/>
    </location>
</feature>
<dbReference type="Gene3D" id="1.20.1250.20">
    <property type="entry name" value="MFS general substrate transporter like domains"/>
    <property type="match status" value="3"/>
</dbReference>
<dbReference type="PANTHER" id="PTHR16172">
    <property type="entry name" value="MAJOR FACILITATOR SUPERFAMILY DOMAIN-CONTAINING PROTEIN 6-LIKE"/>
    <property type="match status" value="1"/>
</dbReference>
<comment type="subcellular location">
    <subcellularLocation>
        <location evidence="1">Membrane</location>
        <topology evidence="1">Multi-pass membrane protein</topology>
    </subcellularLocation>
</comment>
<dbReference type="EMBL" id="VUJU01001518">
    <property type="protein sequence ID" value="KAF0764926.1"/>
    <property type="molecule type" value="Genomic_DNA"/>
</dbReference>
<dbReference type="Proteomes" id="UP000478052">
    <property type="component" value="Unassembled WGS sequence"/>
</dbReference>
<evidence type="ECO:0000256" key="6">
    <source>
        <dbReference type="SAM" id="Phobius"/>
    </source>
</evidence>
<dbReference type="InterPro" id="IPR024989">
    <property type="entry name" value="MFS_assoc_dom"/>
</dbReference>
<keyword evidence="4 6" id="KW-1133">Transmembrane helix</keyword>
<feature type="transmembrane region" description="Helical" evidence="6">
    <location>
        <begin position="205"/>
        <end position="226"/>
    </location>
</feature>
<evidence type="ECO:0000259" key="7">
    <source>
        <dbReference type="Pfam" id="PF12832"/>
    </source>
</evidence>
<feature type="transmembrane region" description="Helical" evidence="6">
    <location>
        <begin position="85"/>
        <end position="104"/>
    </location>
</feature>
<feature type="transmembrane region" description="Helical" evidence="6">
    <location>
        <begin position="246"/>
        <end position="266"/>
    </location>
</feature>
<evidence type="ECO:0000256" key="3">
    <source>
        <dbReference type="ARBA" id="ARBA00022692"/>
    </source>
</evidence>
<name>A0A6G0Z3D9_APHCR</name>
<protein>
    <submittedName>
        <fullName evidence="8">Major facilitator superfamily domain-containing protein 6-like</fullName>
    </submittedName>
</protein>
<evidence type="ECO:0000313" key="9">
    <source>
        <dbReference type="Proteomes" id="UP000478052"/>
    </source>
</evidence>
<evidence type="ECO:0000313" key="8">
    <source>
        <dbReference type="EMBL" id="KAF0764926.1"/>
    </source>
</evidence>
<feature type="transmembrane region" description="Helical" evidence="6">
    <location>
        <begin position="20"/>
        <end position="37"/>
    </location>
</feature>
<feature type="transmembrane region" description="Helical" evidence="6">
    <location>
        <begin position="430"/>
        <end position="451"/>
    </location>
</feature>
<dbReference type="OrthoDB" id="515887at2759"/>
<dbReference type="AlphaFoldDB" id="A0A6G0Z3D9"/>
<feature type="domain" description="Major facilitator superfamily associated" evidence="7">
    <location>
        <begin position="21"/>
        <end position="348"/>
    </location>
</feature>
<proteinExistence type="inferred from homology"/>
<reference evidence="8 9" key="1">
    <citation type="submission" date="2019-08" db="EMBL/GenBank/DDBJ databases">
        <title>Whole genome of Aphis craccivora.</title>
        <authorList>
            <person name="Voronova N.V."/>
            <person name="Shulinski R.S."/>
            <person name="Bandarenka Y.V."/>
            <person name="Zhorov D.G."/>
            <person name="Warner D."/>
        </authorList>
    </citation>
    <scope>NUCLEOTIDE SEQUENCE [LARGE SCALE GENOMIC DNA]</scope>
    <source>
        <strain evidence="8">180601</strain>
        <tissue evidence="8">Whole Body</tissue>
    </source>
</reference>